<dbReference type="RefSeq" id="WP_188759209.1">
    <property type="nucleotide sequence ID" value="NZ_BMJB01000001.1"/>
</dbReference>
<dbReference type="NCBIfam" id="TIGR03436">
    <property type="entry name" value="acidobact_VWFA"/>
    <property type="match status" value="1"/>
</dbReference>
<dbReference type="AlphaFoldDB" id="A0A916RV69"/>
<evidence type="ECO:0008006" key="4">
    <source>
        <dbReference type="Google" id="ProtNLM"/>
    </source>
</evidence>
<comment type="caution">
    <text evidence="2">The sequence shown here is derived from an EMBL/GenBank/DDBJ whole genome shotgun (WGS) entry which is preliminary data.</text>
</comment>
<feature type="chain" id="PRO_5036966190" description="VWFA-related domain-containing protein" evidence="1">
    <location>
        <begin position="20"/>
        <end position="358"/>
    </location>
</feature>
<proteinExistence type="predicted"/>
<dbReference type="InterPro" id="IPR017802">
    <property type="entry name" value="VWFA-rel_acidobac-type"/>
</dbReference>
<evidence type="ECO:0000313" key="3">
    <source>
        <dbReference type="Proteomes" id="UP000648801"/>
    </source>
</evidence>
<sequence length="358" mass="39267">MKSYGTWLCLLCLSLTALAQQPEAANQQTTEAAPETTLTLNVAVTDKSGKLVRGLHQQDFAVFDNKKPQKVDSFREVEPNSSDPVKVILLVDEVNTAYSVVAYEREQLKNFFMQNGGKMTQPITLAFFSDNGVQMQNAPSADGAALLATLDSHEARMRTIRRSAGFYGAAERYQLSLQTLESLTDAEARTPGRKLVVWISPGWPMLSGPNIEMTNRELNGLFRNVVAMSALLRRAEITLYAVDPLGMSDAGSTQQFYYKSFLDGVKKINNVQSGNLALQVLAVQSGGMVLNSSNDIAGEIARCVADADGYYVLQLQMAPAEKPDEYHSIVVQVNRAGLIARTRTGYYAQTPSSRVLLH</sequence>
<organism evidence="2 3">
    <name type="scientific">Edaphobacter acidisoli</name>
    <dbReference type="NCBI Taxonomy" id="2040573"/>
    <lineage>
        <taxon>Bacteria</taxon>
        <taxon>Pseudomonadati</taxon>
        <taxon>Acidobacteriota</taxon>
        <taxon>Terriglobia</taxon>
        <taxon>Terriglobales</taxon>
        <taxon>Acidobacteriaceae</taxon>
        <taxon>Edaphobacter</taxon>
    </lineage>
</organism>
<name>A0A916RV69_9BACT</name>
<reference evidence="2" key="1">
    <citation type="journal article" date="2014" name="Int. J. Syst. Evol. Microbiol.">
        <title>Complete genome sequence of Corynebacterium casei LMG S-19264T (=DSM 44701T), isolated from a smear-ripened cheese.</title>
        <authorList>
            <consortium name="US DOE Joint Genome Institute (JGI-PGF)"/>
            <person name="Walter F."/>
            <person name="Albersmeier A."/>
            <person name="Kalinowski J."/>
            <person name="Ruckert C."/>
        </authorList>
    </citation>
    <scope>NUCLEOTIDE SEQUENCE</scope>
    <source>
        <strain evidence="2">CGMCC 1.15447</strain>
    </source>
</reference>
<evidence type="ECO:0000313" key="2">
    <source>
        <dbReference type="EMBL" id="GGA69022.1"/>
    </source>
</evidence>
<dbReference type="EMBL" id="BMJB01000001">
    <property type="protein sequence ID" value="GGA69022.1"/>
    <property type="molecule type" value="Genomic_DNA"/>
</dbReference>
<protein>
    <recommendedName>
        <fullName evidence="4">VWFA-related domain-containing protein</fullName>
    </recommendedName>
</protein>
<reference evidence="2" key="2">
    <citation type="submission" date="2020-09" db="EMBL/GenBank/DDBJ databases">
        <authorList>
            <person name="Sun Q."/>
            <person name="Zhou Y."/>
        </authorList>
    </citation>
    <scope>NUCLEOTIDE SEQUENCE</scope>
    <source>
        <strain evidence="2">CGMCC 1.15447</strain>
    </source>
</reference>
<feature type="signal peptide" evidence="1">
    <location>
        <begin position="1"/>
        <end position="19"/>
    </location>
</feature>
<accession>A0A916RV69</accession>
<dbReference type="Proteomes" id="UP000648801">
    <property type="component" value="Unassembled WGS sequence"/>
</dbReference>
<keyword evidence="3" id="KW-1185">Reference proteome</keyword>
<gene>
    <name evidence="2" type="ORF">GCM10011507_20610</name>
</gene>
<evidence type="ECO:0000256" key="1">
    <source>
        <dbReference type="SAM" id="SignalP"/>
    </source>
</evidence>
<keyword evidence="1" id="KW-0732">Signal</keyword>